<evidence type="ECO:0000313" key="8">
    <source>
        <dbReference type="EMBL" id="MBM7510194.1"/>
    </source>
</evidence>
<keyword evidence="6 7" id="KW-0460">Magnesium</keyword>
<keyword evidence="5 7" id="KW-0378">Hydrolase</keyword>
<dbReference type="Proteomes" id="UP000732378">
    <property type="component" value="Unassembled WGS sequence"/>
</dbReference>
<dbReference type="CDD" id="cd01639">
    <property type="entry name" value="IMPase"/>
    <property type="match status" value="1"/>
</dbReference>
<evidence type="ECO:0000256" key="6">
    <source>
        <dbReference type="ARBA" id="ARBA00022842"/>
    </source>
</evidence>
<evidence type="ECO:0000256" key="7">
    <source>
        <dbReference type="RuleBase" id="RU364068"/>
    </source>
</evidence>
<sequence>MSVPAAVDAEALRDLALDVARAAGALVREHRAGDVAVADTKTSPVDVVTETDRASEALIRRLLLQARPDDAVLGEEGDDVAGTSGVRWIVDPVDGTVNFLYGLPQYAVSIAAEVEGAGGPEVVAGVVLNAATGVEYAAHLGPHGPVATRDGRPVGVRPAAPLSQMLVATGFSYDADVRERQARSLVHLLPRVRDVRRLGSCALDLCGVAEGTVDAYVEEGVHLWDHAAGALVARAAGARTELTTGASGRDLLLCAPAESFEELRALVVEAGYTAGE</sequence>
<organism evidence="8 9">
    <name type="scientific">Nocardioides salarius</name>
    <dbReference type="NCBI Taxonomy" id="374513"/>
    <lineage>
        <taxon>Bacteria</taxon>
        <taxon>Bacillati</taxon>
        <taxon>Actinomycetota</taxon>
        <taxon>Actinomycetes</taxon>
        <taxon>Propionibacteriales</taxon>
        <taxon>Nocardioidaceae</taxon>
        <taxon>Nocardioides</taxon>
    </lineage>
</organism>
<dbReference type="PANTHER" id="PTHR20854:SF4">
    <property type="entry name" value="INOSITOL-1-MONOPHOSPHATASE-RELATED"/>
    <property type="match status" value="1"/>
</dbReference>
<protein>
    <recommendedName>
        <fullName evidence="7">Inositol-1-monophosphatase</fullName>
        <ecNumber evidence="7">3.1.3.25</ecNumber>
    </recommendedName>
</protein>
<comment type="caution">
    <text evidence="8">The sequence shown here is derived from an EMBL/GenBank/DDBJ whole genome shotgun (WGS) entry which is preliminary data.</text>
</comment>
<dbReference type="EC" id="3.1.3.25" evidence="7"/>
<name>A0ABS2MG83_9ACTN</name>
<evidence type="ECO:0000256" key="2">
    <source>
        <dbReference type="ARBA" id="ARBA00001946"/>
    </source>
</evidence>
<evidence type="ECO:0000256" key="5">
    <source>
        <dbReference type="ARBA" id="ARBA00022801"/>
    </source>
</evidence>
<dbReference type="Gene3D" id="3.30.540.10">
    <property type="entry name" value="Fructose-1,6-Bisphosphatase, subunit A, domain 1"/>
    <property type="match status" value="1"/>
</dbReference>
<gene>
    <name evidence="8" type="ORF">JOE61_004008</name>
</gene>
<reference evidence="8 9" key="1">
    <citation type="submission" date="2021-01" db="EMBL/GenBank/DDBJ databases">
        <title>Sequencing the genomes of 1000 actinobacteria strains.</title>
        <authorList>
            <person name="Klenk H.-P."/>
        </authorList>
    </citation>
    <scope>NUCLEOTIDE SEQUENCE [LARGE SCALE GENOMIC DNA]</scope>
    <source>
        <strain evidence="8 9">DSM 18239</strain>
    </source>
</reference>
<dbReference type="Pfam" id="PF00459">
    <property type="entry name" value="Inositol_P"/>
    <property type="match status" value="1"/>
</dbReference>
<dbReference type="PROSITE" id="PS00629">
    <property type="entry name" value="IMP_1"/>
    <property type="match status" value="1"/>
</dbReference>
<keyword evidence="4 7" id="KW-0479">Metal-binding</keyword>
<comment type="similarity">
    <text evidence="3 7">Belongs to the inositol monophosphatase superfamily.</text>
</comment>
<comment type="catalytic activity">
    <reaction evidence="1 7">
        <text>a myo-inositol phosphate + H2O = myo-inositol + phosphate</text>
        <dbReference type="Rhea" id="RHEA:24056"/>
        <dbReference type="ChEBI" id="CHEBI:15377"/>
        <dbReference type="ChEBI" id="CHEBI:17268"/>
        <dbReference type="ChEBI" id="CHEBI:43474"/>
        <dbReference type="ChEBI" id="CHEBI:84139"/>
        <dbReference type="EC" id="3.1.3.25"/>
    </reaction>
</comment>
<dbReference type="GO" id="GO:0052834">
    <property type="term" value="F:inositol monophosphate phosphatase activity"/>
    <property type="evidence" value="ECO:0007669"/>
    <property type="project" value="UniProtKB-EC"/>
</dbReference>
<proteinExistence type="inferred from homology"/>
<keyword evidence="9" id="KW-1185">Reference proteome</keyword>
<comment type="cofactor">
    <cofactor evidence="2 7">
        <name>Mg(2+)</name>
        <dbReference type="ChEBI" id="CHEBI:18420"/>
    </cofactor>
</comment>
<dbReference type="RefSeq" id="WP_193670328.1">
    <property type="nucleotide sequence ID" value="NZ_JACDTV010000013.1"/>
</dbReference>
<dbReference type="EMBL" id="JAFBBZ010000001">
    <property type="protein sequence ID" value="MBM7510194.1"/>
    <property type="molecule type" value="Genomic_DNA"/>
</dbReference>
<dbReference type="InterPro" id="IPR000760">
    <property type="entry name" value="Inositol_monophosphatase-like"/>
</dbReference>
<dbReference type="SUPFAM" id="SSF56655">
    <property type="entry name" value="Carbohydrate phosphatase"/>
    <property type="match status" value="1"/>
</dbReference>
<evidence type="ECO:0000256" key="4">
    <source>
        <dbReference type="ARBA" id="ARBA00022723"/>
    </source>
</evidence>
<dbReference type="InterPro" id="IPR020583">
    <property type="entry name" value="Inositol_monoP_metal-BS"/>
</dbReference>
<dbReference type="PANTHER" id="PTHR20854">
    <property type="entry name" value="INOSITOL MONOPHOSPHATASE"/>
    <property type="match status" value="1"/>
</dbReference>
<accession>A0ABS2MG83</accession>
<evidence type="ECO:0000256" key="1">
    <source>
        <dbReference type="ARBA" id="ARBA00001033"/>
    </source>
</evidence>
<evidence type="ECO:0000256" key="3">
    <source>
        <dbReference type="ARBA" id="ARBA00009759"/>
    </source>
</evidence>
<dbReference type="InterPro" id="IPR033942">
    <property type="entry name" value="IMPase"/>
</dbReference>
<dbReference type="PROSITE" id="PS00630">
    <property type="entry name" value="IMP_2"/>
    <property type="match status" value="1"/>
</dbReference>
<dbReference type="InterPro" id="IPR020550">
    <property type="entry name" value="Inositol_monophosphatase_CS"/>
</dbReference>
<dbReference type="Gene3D" id="3.40.190.80">
    <property type="match status" value="1"/>
</dbReference>
<dbReference type="PRINTS" id="PR00377">
    <property type="entry name" value="IMPHPHTASES"/>
</dbReference>
<evidence type="ECO:0000313" key="9">
    <source>
        <dbReference type="Proteomes" id="UP000732378"/>
    </source>
</evidence>